<name>A0AAI9VIG7_9PEZI</name>
<dbReference type="SUPFAM" id="SSF53686">
    <property type="entry name" value="Tryptophan synthase beta subunit-like PLP-dependent enzymes"/>
    <property type="match status" value="1"/>
</dbReference>
<proteinExistence type="predicted"/>
<dbReference type="Pfam" id="PF00291">
    <property type="entry name" value="PALP"/>
    <property type="match status" value="1"/>
</dbReference>
<accession>A0AAI9VIG7</accession>
<dbReference type="InterPro" id="IPR001926">
    <property type="entry name" value="TrpB-like_PALP"/>
</dbReference>
<reference evidence="2" key="1">
    <citation type="submission" date="2016-11" db="EMBL/GenBank/DDBJ databases">
        <title>The genome sequence of Colletotrichum cuscutae.</title>
        <authorList>
            <person name="Baroncelli R."/>
        </authorList>
    </citation>
    <scope>NUCLEOTIDE SEQUENCE</scope>
    <source>
        <strain evidence="2">IMI 304802</strain>
    </source>
</reference>
<evidence type="ECO:0000313" key="3">
    <source>
        <dbReference type="Proteomes" id="UP001239213"/>
    </source>
</evidence>
<dbReference type="Proteomes" id="UP001239213">
    <property type="component" value="Unassembled WGS sequence"/>
</dbReference>
<gene>
    <name evidence="2" type="ORF">CCUS01_15150</name>
</gene>
<sequence length="112" mass="12007">MSLPTSLPYSSVLDAIGNTPVIQLKRIVPERCADVFVKLEFLSPTGSYKDRMAKSMVEEAERRGDLTPNITVVEATGGSTGSSLAFVYAVKGYCQIGSPIRPRHTVDCAGAN</sequence>
<dbReference type="AlphaFoldDB" id="A0AAI9VIG7"/>
<dbReference type="InterPro" id="IPR050214">
    <property type="entry name" value="Cys_Synth/Cystath_Beta-Synth"/>
</dbReference>
<keyword evidence="3" id="KW-1185">Reference proteome</keyword>
<feature type="domain" description="Tryptophan synthase beta chain-like PALP" evidence="1">
    <location>
        <begin position="13"/>
        <end position="93"/>
    </location>
</feature>
<evidence type="ECO:0000313" key="2">
    <source>
        <dbReference type="EMBL" id="KAK1486379.1"/>
    </source>
</evidence>
<evidence type="ECO:0000259" key="1">
    <source>
        <dbReference type="Pfam" id="PF00291"/>
    </source>
</evidence>
<dbReference type="Gene3D" id="3.40.50.1100">
    <property type="match status" value="2"/>
</dbReference>
<dbReference type="EMBL" id="MPDP01000063">
    <property type="protein sequence ID" value="KAK1486379.1"/>
    <property type="molecule type" value="Genomic_DNA"/>
</dbReference>
<dbReference type="InterPro" id="IPR036052">
    <property type="entry name" value="TrpB-like_PALP_sf"/>
</dbReference>
<comment type="caution">
    <text evidence="2">The sequence shown here is derived from an EMBL/GenBank/DDBJ whole genome shotgun (WGS) entry which is preliminary data.</text>
</comment>
<protein>
    <submittedName>
        <fullName evidence="2">Cysteine synthase</fullName>
    </submittedName>
</protein>
<organism evidence="2 3">
    <name type="scientific">Colletotrichum cuscutae</name>
    <dbReference type="NCBI Taxonomy" id="1209917"/>
    <lineage>
        <taxon>Eukaryota</taxon>
        <taxon>Fungi</taxon>
        <taxon>Dikarya</taxon>
        <taxon>Ascomycota</taxon>
        <taxon>Pezizomycotina</taxon>
        <taxon>Sordariomycetes</taxon>
        <taxon>Hypocreomycetidae</taxon>
        <taxon>Glomerellales</taxon>
        <taxon>Glomerellaceae</taxon>
        <taxon>Colletotrichum</taxon>
        <taxon>Colletotrichum acutatum species complex</taxon>
    </lineage>
</organism>
<dbReference type="PANTHER" id="PTHR10314">
    <property type="entry name" value="CYSTATHIONINE BETA-SYNTHASE"/>
    <property type="match status" value="1"/>
</dbReference>